<sequence>MSKTTPKDLAKKRNDEKLLVSEMIALYCRKQHHSPKENLCPECQQLHDYALARIEHCPFMETKTFCSACKVHCYKPEMREQIRTVMRWAGPRMLPVHPILSIRHVAVTLKSKREARAEK</sequence>
<name>A0A2A7BC72_9FIRM</name>
<comment type="caution">
    <text evidence="1">The sequence shown here is derived from an EMBL/GenBank/DDBJ whole genome shotgun (WGS) entry which is preliminary data.</text>
</comment>
<evidence type="ECO:0000313" key="2">
    <source>
        <dbReference type="EMBL" id="RGC06708.1"/>
    </source>
</evidence>
<dbReference type="Pfam" id="PF11756">
    <property type="entry name" value="YgbA_NO"/>
    <property type="match status" value="1"/>
</dbReference>
<reference evidence="1 3" key="1">
    <citation type="journal article" date="2017" name="Front. Microbiol.">
        <title>New Insights into the Diversity of the Genus Faecalibacterium.</title>
        <authorList>
            <person name="Benevides L."/>
            <person name="Burman S."/>
            <person name="Martin R."/>
            <person name="Robert V."/>
            <person name="Thomas M."/>
            <person name="Miquel S."/>
            <person name="Chain F."/>
            <person name="Sokol H."/>
            <person name="Bermudez-Humaran L.G."/>
            <person name="Morrison M."/>
            <person name="Langella P."/>
            <person name="Azevedo V.A."/>
            <person name="Chatel J.M."/>
            <person name="Soares S."/>
        </authorList>
    </citation>
    <scope>NUCLEOTIDE SEQUENCE [LARGE SCALE GENOMIC DNA]</scope>
    <source>
        <strain evidence="1 3">AHMP21</strain>
    </source>
</reference>
<dbReference type="Proteomes" id="UP000220438">
    <property type="component" value="Unassembled WGS sequence"/>
</dbReference>
<dbReference type="NCBIfam" id="NF007714">
    <property type="entry name" value="PRK10410.1-2"/>
    <property type="match status" value="1"/>
</dbReference>
<proteinExistence type="predicted"/>
<dbReference type="InterPro" id="IPR020483">
    <property type="entry name" value="Uncharacterised_YgbA"/>
</dbReference>
<organism evidence="1 3">
    <name type="scientific">Faecalibacterium prausnitzii</name>
    <dbReference type="NCBI Taxonomy" id="853"/>
    <lineage>
        <taxon>Bacteria</taxon>
        <taxon>Bacillati</taxon>
        <taxon>Bacillota</taxon>
        <taxon>Clostridia</taxon>
        <taxon>Eubacteriales</taxon>
        <taxon>Oscillospiraceae</taxon>
        <taxon>Faecalibacterium</taxon>
    </lineage>
</organism>
<gene>
    <name evidence="1" type="ORF">CHR61_09005</name>
    <name evidence="2" type="ORF">DW905_05440</name>
</gene>
<dbReference type="AlphaFoldDB" id="A0A2A7BC72"/>
<evidence type="ECO:0000313" key="1">
    <source>
        <dbReference type="EMBL" id="PDX89027.1"/>
    </source>
</evidence>
<evidence type="ECO:0000313" key="3">
    <source>
        <dbReference type="Proteomes" id="UP000220438"/>
    </source>
</evidence>
<evidence type="ECO:0000313" key="4">
    <source>
        <dbReference type="Proteomes" id="UP000261079"/>
    </source>
</evidence>
<protein>
    <submittedName>
        <fullName evidence="2">Nitrous oxide-stimulated promoter family protein</fullName>
    </submittedName>
</protein>
<dbReference type="EMBL" id="QVEZ01000002">
    <property type="protein sequence ID" value="RGC06708.1"/>
    <property type="molecule type" value="Genomic_DNA"/>
</dbReference>
<dbReference type="Proteomes" id="UP000261079">
    <property type="component" value="Unassembled WGS sequence"/>
</dbReference>
<reference evidence="2 4" key="2">
    <citation type="submission" date="2018-08" db="EMBL/GenBank/DDBJ databases">
        <title>A genome reference for cultivated species of the human gut microbiota.</title>
        <authorList>
            <person name="Zou Y."/>
            <person name="Xue W."/>
            <person name="Luo G."/>
        </authorList>
    </citation>
    <scope>NUCLEOTIDE SEQUENCE [LARGE SCALE GENOMIC DNA]</scope>
    <source>
        <strain evidence="2 4">AM42-11AC</strain>
    </source>
</reference>
<accession>A0A2A7BC72</accession>
<dbReference type="EMBL" id="NOUW01000027">
    <property type="protein sequence ID" value="PDX89027.1"/>
    <property type="molecule type" value="Genomic_DNA"/>
</dbReference>
<dbReference type="RefSeq" id="WP_097771091.1">
    <property type="nucleotide sequence ID" value="NZ_NOUW01000027.1"/>
</dbReference>